<sequence length="204" mass="23152">MLTKLIRFEFVVLSVFLFSGVNASEIGEDERSAIRSAVAQNIERADLVFIGKVRDYRSFMMDVNVNYDPETPEVTFPEKRLFSSNQVEIIQVLKGEYADEFIDIYHRGGINGDVVKFESHSYFLFLETNYLLFASLSPLYEGKWFLTGRGQSAVEVLMVDGEPVVQVQSAIPSKADVDGEADAFNIPVEEFSQELKRLANELRE</sequence>
<name>A0A5N0T6A6_9GAMM</name>
<dbReference type="Proteomes" id="UP000325372">
    <property type="component" value="Unassembled WGS sequence"/>
</dbReference>
<evidence type="ECO:0000313" key="1">
    <source>
        <dbReference type="EMBL" id="KAA9129677.1"/>
    </source>
</evidence>
<proteinExistence type="predicted"/>
<comment type="caution">
    <text evidence="1">The sequence shown here is derived from an EMBL/GenBank/DDBJ whole genome shotgun (WGS) entry which is preliminary data.</text>
</comment>
<evidence type="ECO:0000313" key="2">
    <source>
        <dbReference type="Proteomes" id="UP000325372"/>
    </source>
</evidence>
<organism evidence="1 2">
    <name type="scientific">Marinihelvus fidelis</name>
    <dbReference type="NCBI Taxonomy" id="2613842"/>
    <lineage>
        <taxon>Bacteria</taxon>
        <taxon>Pseudomonadati</taxon>
        <taxon>Pseudomonadota</taxon>
        <taxon>Gammaproteobacteria</taxon>
        <taxon>Chromatiales</taxon>
        <taxon>Wenzhouxiangellaceae</taxon>
        <taxon>Marinihelvus</taxon>
    </lineage>
</organism>
<gene>
    <name evidence="1" type="ORF">F3N42_15035</name>
</gene>
<accession>A0A5N0T6A6</accession>
<keyword evidence="2" id="KW-1185">Reference proteome</keyword>
<protein>
    <submittedName>
        <fullName evidence="1">Uncharacterized protein</fullName>
    </submittedName>
</protein>
<dbReference type="RefSeq" id="WP_150865595.1">
    <property type="nucleotide sequence ID" value="NZ_VYXP01000013.1"/>
</dbReference>
<dbReference type="EMBL" id="VYXP01000013">
    <property type="protein sequence ID" value="KAA9129677.1"/>
    <property type="molecule type" value="Genomic_DNA"/>
</dbReference>
<reference evidence="1 2" key="1">
    <citation type="submission" date="2019-09" db="EMBL/GenBank/DDBJ databases">
        <title>Wenzhouxiangella sp. Genome sequencing and assembly.</title>
        <authorList>
            <person name="Zhang R."/>
        </authorList>
    </citation>
    <scope>NUCLEOTIDE SEQUENCE [LARGE SCALE GENOMIC DNA]</scope>
    <source>
        <strain evidence="1 2">W260</strain>
    </source>
</reference>
<dbReference type="AlphaFoldDB" id="A0A5N0T6A6"/>